<accession>A0AAV7EGP2</accession>
<protein>
    <submittedName>
        <fullName evidence="1">Uncharacterized protein</fullName>
    </submittedName>
</protein>
<organism evidence="1 2">
    <name type="scientific">Aristolochia fimbriata</name>
    <name type="common">White veined hardy Dutchman's pipe vine</name>
    <dbReference type="NCBI Taxonomy" id="158543"/>
    <lineage>
        <taxon>Eukaryota</taxon>
        <taxon>Viridiplantae</taxon>
        <taxon>Streptophyta</taxon>
        <taxon>Embryophyta</taxon>
        <taxon>Tracheophyta</taxon>
        <taxon>Spermatophyta</taxon>
        <taxon>Magnoliopsida</taxon>
        <taxon>Magnoliidae</taxon>
        <taxon>Piperales</taxon>
        <taxon>Aristolochiaceae</taxon>
        <taxon>Aristolochia</taxon>
    </lineage>
</organism>
<gene>
    <name evidence="1" type="ORF">H6P81_013972</name>
</gene>
<sequence>MALLSSIHFISPPVRLPAISRGAERPPKLIFCAKKQESPGHSGNRGRIWRRRKLTKKDDKLEYKMERIPFLEEQMRKIRDTGKLMTMDVEKLLLREDNRFDFVNEVAAEAKSYVENNRDESLQAWTRLSSRSANIVLKSVNQVHHKS</sequence>
<keyword evidence="2" id="KW-1185">Reference proteome</keyword>
<evidence type="ECO:0000313" key="1">
    <source>
        <dbReference type="EMBL" id="KAG9447844.1"/>
    </source>
</evidence>
<evidence type="ECO:0000313" key="2">
    <source>
        <dbReference type="Proteomes" id="UP000825729"/>
    </source>
</evidence>
<dbReference type="AlphaFoldDB" id="A0AAV7EGP2"/>
<dbReference type="Proteomes" id="UP000825729">
    <property type="component" value="Unassembled WGS sequence"/>
</dbReference>
<name>A0AAV7EGP2_ARIFI</name>
<dbReference type="PANTHER" id="PTHR37257">
    <property type="entry name" value="PROTEIN PLASTID TRANSCRIPTIONALLY ACTIVE 7"/>
    <property type="match status" value="1"/>
</dbReference>
<dbReference type="GO" id="GO:0000427">
    <property type="term" value="C:plastid-encoded plastid RNA polymerase complex"/>
    <property type="evidence" value="ECO:0007669"/>
    <property type="project" value="InterPro"/>
</dbReference>
<comment type="caution">
    <text evidence="1">The sequence shown here is derived from an EMBL/GenBank/DDBJ whole genome shotgun (WGS) entry which is preliminary data.</text>
</comment>
<dbReference type="InterPro" id="IPR038958">
    <property type="entry name" value="PTAC7"/>
</dbReference>
<reference evidence="1 2" key="1">
    <citation type="submission" date="2021-07" db="EMBL/GenBank/DDBJ databases">
        <title>The Aristolochia fimbriata genome: insights into angiosperm evolution, floral development and chemical biosynthesis.</title>
        <authorList>
            <person name="Jiao Y."/>
        </authorList>
    </citation>
    <scope>NUCLEOTIDE SEQUENCE [LARGE SCALE GENOMIC DNA]</scope>
    <source>
        <strain evidence="1">IBCAS-2021</strain>
        <tissue evidence="1">Leaf</tissue>
    </source>
</reference>
<dbReference type="PANTHER" id="PTHR37257:SF1">
    <property type="entry name" value="PROTEIN PLASTID TRANSCRIPTIONALLY ACTIVE 7"/>
    <property type="match status" value="1"/>
</dbReference>
<proteinExistence type="predicted"/>
<dbReference type="EMBL" id="JAINDJ010000005">
    <property type="protein sequence ID" value="KAG9447844.1"/>
    <property type="molecule type" value="Genomic_DNA"/>
</dbReference>
<dbReference type="GO" id="GO:0042793">
    <property type="term" value="P:plastid transcription"/>
    <property type="evidence" value="ECO:0007669"/>
    <property type="project" value="InterPro"/>
</dbReference>